<keyword evidence="4" id="KW-1185">Reference proteome</keyword>
<accession>A0A9X3IWN5</accession>
<feature type="transmembrane region" description="Helical" evidence="2">
    <location>
        <begin position="91"/>
        <end position="115"/>
    </location>
</feature>
<reference evidence="3" key="1">
    <citation type="submission" date="2022-11" db="EMBL/GenBank/DDBJ databases">
        <title>Minimal conservation of predation-associated metabolite biosynthetic gene clusters underscores biosynthetic potential of Myxococcota including descriptions for ten novel species: Archangium lansinium sp. nov., Myxococcus landrumus sp. nov., Nannocystis bai.</title>
        <authorList>
            <person name="Ahearne A."/>
            <person name="Stevens C."/>
            <person name="Phillips K."/>
        </authorList>
    </citation>
    <scope>NUCLEOTIDE SEQUENCE</scope>
    <source>
        <strain evidence="3">Na p29</strain>
    </source>
</reference>
<keyword evidence="2" id="KW-0812">Transmembrane</keyword>
<name>A0A9X3IWN5_9BACT</name>
<feature type="transmembrane region" description="Helical" evidence="2">
    <location>
        <begin position="50"/>
        <end position="71"/>
    </location>
</feature>
<feature type="region of interest" description="Disordered" evidence="1">
    <location>
        <begin position="369"/>
        <end position="430"/>
    </location>
</feature>
<comment type="caution">
    <text evidence="3">The sequence shown here is derived from an EMBL/GenBank/DDBJ whole genome shotgun (WGS) entry which is preliminary data.</text>
</comment>
<proteinExistence type="predicted"/>
<dbReference type="EMBL" id="JAPNKE010000002">
    <property type="protein sequence ID" value="MCY1006115.1"/>
    <property type="molecule type" value="Genomic_DNA"/>
</dbReference>
<feature type="transmembrane region" description="Helical" evidence="2">
    <location>
        <begin position="17"/>
        <end position="38"/>
    </location>
</feature>
<evidence type="ECO:0000313" key="3">
    <source>
        <dbReference type="EMBL" id="MCY1006115.1"/>
    </source>
</evidence>
<protein>
    <submittedName>
        <fullName evidence="3">Uncharacterized protein</fullName>
    </submittedName>
</protein>
<feature type="compositionally biased region" description="Low complexity" evidence="1">
    <location>
        <begin position="374"/>
        <end position="403"/>
    </location>
</feature>
<dbReference type="RefSeq" id="WP_267768129.1">
    <property type="nucleotide sequence ID" value="NZ_JAPNKE010000002.1"/>
</dbReference>
<dbReference type="AlphaFoldDB" id="A0A9X3IWN5"/>
<sequence>MADPDIRSQDPDASSGVPIGILLVTFSVPILIAAALEPQFRALFDELQSGLLFGLCAAGVGIAFLAVGLATPEFVRRPQEDGSLHLSTRGTTGSAVLFLCFTTALFVATLAWTGVTHASWPLVLLAVATFVGFTREAWSYFTCVELELRPGEPRPGQAVVVRWHVSSPASTSNPRAALIAEARAEQPHGRHPRIERRHVFTRHFDANGELALPAKVVPSHFGRAYAIAWRLELAADMSFGPGFSFSLPVRVRGAAPGDLPARDDALQSPTGACEPVITLRGGHHTFAPHEPITGEITWERPTAPRRAVLRLLWRVHDEHGIACRIAVARLPRVVVQGDDDPYRGARETEESGVPLAASERRRFHFLAPESLPPTSAHCSASTGASSSKSTTRPAASTSSSAPAVRLWETLAPANRRFTPARRPPSTPDRR</sequence>
<evidence type="ECO:0000313" key="4">
    <source>
        <dbReference type="Proteomes" id="UP001150924"/>
    </source>
</evidence>
<gene>
    <name evidence="3" type="ORF">OV079_11180</name>
</gene>
<keyword evidence="2" id="KW-0472">Membrane</keyword>
<organism evidence="3 4">
    <name type="scientific">Nannocystis pusilla</name>
    <dbReference type="NCBI Taxonomy" id="889268"/>
    <lineage>
        <taxon>Bacteria</taxon>
        <taxon>Pseudomonadati</taxon>
        <taxon>Myxococcota</taxon>
        <taxon>Polyangia</taxon>
        <taxon>Nannocystales</taxon>
        <taxon>Nannocystaceae</taxon>
        <taxon>Nannocystis</taxon>
    </lineage>
</organism>
<dbReference type="Proteomes" id="UP001150924">
    <property type="component" value="Unassembled WGS sequence"/>
</dbReference>
<evidence type="ECO:0000256" key="2">
    <source>
        <dbReference type="SAM" id="Phobius"/>
    </source>
</evidence>
<keyword evidence="2" id="KW-1133">Transmembrane helix</keyword>
<evidence type="ECO:0000256" key="1">
    <source>
        <dbReference type="SAM" id="MobiDB-lite"/>
    </source>
</evidence>
<feature type="compositionally biased region" description="Pro residues" evidence="1">
    <location>
        <begin position="421"/>
        <end position="430"/>
    </location>
</feature>